<protein>
    <submittedName>
        <fullName evidence="2">Host cell attachment protein</fullName>
    </submittedName>
</protein>
<evidence type="ECO:0000313" key="2">
    <source>
        <dbReference type="EMBL" id="MBR0656475.1"/>
    </source>
</evidence>
<dbReference type="Proteomes" id="UP001196068">
    <property type="component" value="Unassembled WGS sequence"/>
</dbReference>
<gene>
    <name evidence="2" type="ORF">GXW79_15450</name>
</gene>
<accession>A0AAF1KKF6</accession>
<dbReference type="InterPro" id="IPR041374">
    <property type="entry name" value="BaeRF_family12"/>
</dbReference>
<sequence length="134" mass="14053">MLLPHGATIAVIDGEKLRLFRNTGKVGETKLVALEEPALGSDNKSSGARHGSSAGNPDDSRLEEDSFVVAVAGWLNTQALGHGIDALAVIAAPKSLGELRKHYHKALEAKLVVELAKDLTGHSIADIEAALEKA</sequence>
<feature type="region of interest" description="Disordered" evidence="1">
    <location>
        <begin position="37"/>
        <end position="61"/>
    </location>
</feature>
<dbReference type="Pfam" id="PF18856">
    <property type="entry name" value="baeRF_family12"/>
    <property type="match status" value="1"/>
</dbReference>
<dbReference type="AlphaFoldDB" id="A0AAF1KKF6"/>
<evidence type="ECO:0000313" key="3">
    <source>
        <dbReference type="Proteomes" id="UP001196068"/>
    </source>
</evidence>
<name>A0AAF1KKF6_9PROT</name>
<dbReference type="EMBL" id="JAAEDH010000018">
    <property type="protein sequence ID" value="MBR0656475.1"/>
    <property type="molecule type" value="Genomic_DNA"/>
</dbReference>
<evidence type="ECO:0000256" key="1">
    <source>
        <dbReference type="SAM" id="MobiDB-lite"/>
    </source>
</evidence>
<keyword evidence="3" id="KW-1185">Reference proteome</keyword>
<reference evidence="2" key="1">
    <citation type="submission" date="2020-01" db="EMBL/GenBank/DDBJ databases">
        <authorList>
            <person name="Rat A."/>
        </authorList>
    </citation>
    <scope>NUCLEOTIDE SEQUENCE</scope>
    <source>
        <strain evidence="2">LMG 28251</strain>
    </source>
</reference>
<comment type="caution">
    <text evidence="2">The sequence shown here is derived from an EMBL/GenBank/DDBJ whole genome shotgun (WGS) entry which is preliminary data.</text>
</comment>
<proteinExistence type="predicted"/>
<dbReference type="RefSeq" id="WP_211875334.1">
    <property type="nucleotide sequence ID" value="NZ_JAAEDH010000018.1"/>
</dbReference>
<reference evidence="2" key="2">
    <citation type="journal article" date="2021" name="Syst. Appl. Microbiol.">
        <title>Roseomonas hellenica sp. nov., isolated from roots of wild-growing Alkanna tinctoria.</title>
        <authorList>
            <person name="Rat A."/>
            <person name="Naranjo H.D."/>
            <person name="Lebbe L."/>
            <person name="Cnockaert M."/>
            <person name="Krigas N."/>
            <person name="Grigoriadou K."/>
            <person name="Maloupa E."/>
            <person name="Willems A."/>
        </authorList>
    </citation>
    <scope>NUCLEOTIDE SEQUENCE</scope>
    <source>
        <strain evidence="2">LMG 28251</strain>
    </source>
</reference>
<organism evidence="2 3">
    <name type="scientific">Plastoroseomonas arctica</name>
    <dbReference type="NCBI Taxonomy" id="1509237"/>
    <lineage>
        <taxon>Bacteria</taxon>
        <taxon>Pseudomonadati</taxon>
        <taxon>Pseudomonadota</taxon>
        <taxon>Alphaproteobacteria</taxon>
        <taxon>Acetobacterales</taxon>
        <taxon>Acetobacteraceae</taxon>
        <taxon>Plastoroseomonas</taxon>
    </lineage>
</organism>